<dbReference type="InterPro" id="IPR055297">
    <property type="entry name" value="NEBU/NEBL"/>
</dbReference>
<keyword evidence="2" id="KW-0009">Actin-binding</keyword>
<comment type="caution">
    <text evidence="4">The sequence shown here is derived from an EMBL/GenBank/DDBJ whole genome shotgun (WGS) entry which is preliminary data.</text>
</comment>
<evidence type="ECO:0000256" key="2">
    <source>
        <dbReference type="ARBA" id="ARBA00023203"/>
    </source>
</evidence>
<evidence type="ECO:0000256" key="3">
    <source>
        <dbReference type="SAM" id="MobiDB-lite"/>
    </source>
</evidence>
<reference evidence="4 5" key="1">
    <citation type="submission" date="2019-03" db="EMBL/GenBank/DDBJ databases">
        <title>First draft genome of Liparis tanakae, snailfish: a comprehensive survey of snailfish specific genes.</title>
        <authorList>
            <person name="Kim W."/>
            <person name="Song I."/>
            <person name="Jeong J.-H."/>
            <person name="Kim D."/>
            <person name="Kim S."/>
            <person name="Ryu S."/>
            <person name="Song J.Y."/>
            <person name="Lee S.K."/>
        </authorList>
    </citation>
    <scope>NUCLEOTIDE SEQUENCE [LARGE SCALE GENOMIC DNA]</scope>
    <source>
        <tissue evidence="4">Muscle</tissue>
    </source>
</reference>
<dbReference type="PRINTS" id="PR00510">
    <property type="entry name" value="NEBULIN"/>
</dbReference>
<evidence type="ECO:0000313" key="4">
    <source>
        <dbReference type="EMBL" id="TNN44302.1"/>
    </source>
</evidence>
<dbReference type="PANTHER" id="PTHR11039">
    <property type="entry name" value="NEBULIN"/>
    <property type="match status" value="1"/>
</dbReference>
<gene>
    <name evidence="4" type="primary">NEB_4</name>
    <name evidence="4" type="ORF">EYF80_045501</name>
</gene>
<evidence type="ECO:0000313" key="5">
    <source>
        <dbReference type="Proteomes" id="UP000314294"/>
    </source>
</evidence>
<dbReference type="GO" id="GO:0030018">
    <property type="term" value="C:Z disc"/>
    <property type="evidence" value="ECO:0007669"/>
    <property type="project" value="InterPro"/>
</dbReference>
<dbReference type="InterPro" id="IPR000900">
    <property type="entry name" value="Nebulin_repeat"/>
</dbReference>
<dbReference type="SMART" id="SM00227">
    <property type="entry name" value="NEBU"/>
    <property type="match status" value="49"/>
</dbReference>
<proteinExistence type="predicted"/>
<sequence>MRTSTVTEHKSSQALQDGLPTRKVRKKVKVDTSKFMTPYLAHSQKMMEQYSHNKYRHAYDASRGTPPAIITDSPEMIRIRKAQEQLSEVKYRMEGNKTRTGSLYDGTAKEVAHVKRVSDLISKVLYRQKWDETKDRYLLPPDAPELVLAVKNAANYSKKLYTELWDEEKTMFYPYSDSPELRRVAKAQEVLSDIRYKKGHEAHKAKFTSLADPPEVELARRVARQRSDLQYKEDYNKNVKGQWCETPYFDVATARVAMENLSSKRYTQDYEDKKDQIYFMQTDTPVYDANKKARIAASQVHYKKDYEKGKAEADYNTLPATENPLLRQLRYAGTILSDKVYKANYEKSRGFSINYCDTPKFQMDSVLKKFTDVRYKAKYDREVKGRYIGSYEDVFMVHCQKVEEMKNEQLYKSEYEDSKSRCFFPQTITPEYEAAINAKQLSDLNYRAEYEDTKFKNSIPPDHPFLIQSRVNAFNLSDNCYKYDWEKSKAKKFEIRGDAISILAARAHTNIASDVKYKKEYEKNRGHMVGALSINDDPKILHSVHVAKIQSDREYKKDYEKIKTKFHTTLDMMSVSLAKKAQSIASMTGYKSVSSKFFLPPDSVLLQLAKKANVIQSDNDYKSEYNSYTKGTPWIPFGSLEVEKNKKAAEILSERRYRKHPDKIPFTSIDDHPVMMQAKVNQLQRSDLFYKRGLEEIHQKYSLPHDAPEFLQAKCNAYNISKVQYKKAYEKARGHHVGFRSIQDDPLLVHYMAVAKMQSEKNYKKDYNKAKLKYHSPVDMMSLVQAKHASSVQTYAGYKQPNHKYFLTPDSMSLGLARNMNFNASDYNYKLDYETCVKGIGWVPIGSLEVEKAKKASEALNEKNYRQHPDTFKFTSTVDSMSMELAKANAKIMNTKEYKASGEKFMHTYHLPADVPELMQARYNAVNISKNYYTHAHRQDLLKGHHVKQDAIAIVAAKSSSNIASNDDPLLVHYMAVAKMQSEKNYKKDYNKAKLKYHSPVDMMSLVHAKQASAAQTFMGYRKIPHNYFLLPDNLHLQRCRSMMEIQSDNVYKSDYNNYSRGVGWVPIGSVDVEKAKVARSALAERGYRQHPSTLKFTSKTDAMNTVLALSNTKQMDNASYRASGEKFVHTYHLPADSPEFLQAKFNAQTLSKSHYKHKWLEDIAKGYDMRPDAISILHAKHGRHIASNVQYKKEFEKARGHHDDPLLVHYMAVAKMQSEKNYKKDYNKAKLKYHSPVDMLSVVQAKQASAAQTMAGYRKIQHSYSLLPDAMNFKLARTMNIQCSDWDYKSEYNSYIKGTGWVPIGSIGVETAKVGGQIQSDNRYRTHPSTFKFSKLMDSMDLTLATANNQIMNKKAYTSAWEKDKRTVHIMPDAPEIVLAKANALNMSNKLYKAGVVAMAKKGYNLKGDAIAILAAKSGTTIASNYKYKLAYEKARGHHVGYRSIQDDPLLVHYMHVAKMQSEKNYKKDYNKAKLKYHSPVDMLSVVQAKQASAAQTMAGYRKIQHSYSLLPDAMNLKLARNMQSIASDNQYKSDYDTYMKGTGWVPIGSLDVEKAKLAGKIFSETGYRQPPSKFKFTKDMHSMDLTLATANNQIMNKQSYTTAWEKDKTSIHIMPDAMDIVLARGNKKNVSEKKYKQANEDSKKKGYDMRGDAISVKAARASTNIASDYKYHSGYRKQLGHHIGARCVQDDPLLVLALNSAKIASDALYKKDFNKSKTKFNLPVDMMAFELAKKNQIQVNHTNYITRLHNWTCLPDSTDVVQARRAYDIASDVSVNPR</sequence>
<dbReference type="PROSITE" id="PS51216">
    <property type="entry name" value="NEBULIN"/>
    <property type="match status" value="27"/>
</dbReference>
<keyword evidence="5" id="KW-1185">Reference proteome</keyword>
<evidence type="ECO:0000256" key="1">
    <source>
        <dbReference type="ARBA" id="ARBA00022737"/>
    </source>
</evidence>
<dbReference type="GO" id="GO:0051015">
    <property type="term" value="F:actin filament binding"/>
    <property type="evidence" value="ECO:0007669"/>
    <property type="project" value="InterPro"/>
</dbReference>
<dbReference type="GO" id="GO:0071691">
    <property type="term" value="P:cardiac muscle thin filament assembly"/>
    <property type="evidence" value="ECO:0007669"/>
    <property type="project" value="TreeGrafter"/>
</dbReference>
<dbReference type="InterPro" id="IPR013998">
    <property type="entry name" value="Nebulin-like"/>
</dbReference>
<accession>A0A4Z2FVF5</accession>
<dbReference type="Pfam" id="PF00880">
    <property type="entry name" value="Nebulin"/>
    <property type="match status" value="19"/>
</dbReference>
<feature type="region of interest" description="Disordered" evidence="3">
    <location>
        <begin position="1"/>
        <end position="26"/>
    </location>
</feature>
<dbReference type="Proteomes" id="UP000314294">
    <property type="component" value="Unassembled WGS sequence"/>
</dbReference>
<organism evidence="4 5">
    <name type="scientific">Liparis tanakae</name>
    <name type="common">Tanaka's snailfish</name>
    <dbReference type="NCBI Taxonomy" id="230148"/>
    <lineage>
        <taxon>Eukaryota</taxon>
        <taxon>Metazoa</taxon>
        <taxon>Chordata</taxon>
        <taxon>Craniata</taxon>
        <taxon>Vertebrata</taxon>
        <taxon>Euteleostomi</taxon>
        <taxon>Actinopterygii</taxon>
        <taxon>Neopterygii</taxon>
        <taxon>Teleostei</taxon>
        <taxon>Neoteleostei</taxon>
        <taxon>Acanthomorphata</taxon>
        <taxon>Eupercaria</taxon>
        <taxon>Perciformes</taxon>
        <taxon>Cottioidei</taxon>
        <taxon>Cottales</taxon>
        <taxon>Liparidae</taxon>
        <taxon>Liparis</taxon>
    </lineage>
</organism>
<keyword evidence="1" id="KW-0677">Repeat</keyword>
<dbReference type="OrthoDB" id="10070368at2759"/>
<dbReference type="EMBL" id="SRLO01000913">
    <property type="protein sequence ID" value="TNN44302.1"/>
    <property type="molecule type" value="Genomic_DNA"/>
</dbReference>
<protein>
    <submittedName>
        <fullName evidence="4">Nebulin</fullName>
    </submittedName>
</protein>
<dbReference type="PANTHER" id="PTHR11039:SF64">
    <property type="entry name" value="NEBULIN-RELATED-ANCHORING PROTEIN-LIKE"/>
    <property type="match status" value="1"/>
</dbReference>
<name>A0A4Z2FVF5_9TELE</name>